<comment type="caution">
    <text evidence="2">The sequence shown here is derived from an EMBL/GenBank/DDBJ whole genome shotgun (WGS) entry which is preliminary data.</text>
</comment>
<dbReference type="RefSeq" id="WP_131406477.1">
    <property type="nucleotide sequence ID" value="NZ_SJTG01000001.1"/>
</dbReference>
<feature type="chain" id="PRO_5020612160" evidence="1">
    <location>
        <begin position="31"/>
        <end position="306"/>
    </location>
</feature>
<evidence type="ECO:0000313" key="2">
    <source>
        <dbReference type="EMBL" id="TCI12031.1"/>
    </source>
</evidence>
<reference evidence="2 3" key="1">
    <citation type="submission" date="2019-02" db="EMBL/GenBank/DDBJ databases">
        <title>Dyella amyloliquefaciens sp. nov., isolated from forest soil.</title>
        <authorList>
            <person name="Gao Z.-H."/>
            <person name="Qiu L.-H."/>
        </authorList>
    </citation>
    <scope>NUCLEOTIDE SEQUENCE [LARGE SCALE GENOMIC DNA]</scope>
    <source>
        <strain evidence="2 3">KACC 12747</strain>
    </source>
</reference>
<sequence length="306" mass="33061">MNRHSPWLAGLTLALLAALPSSTTATQAAAAVAPVPAGADLHWSLQLPPREDVLYRGLANFDQAGVEQNGFLYPAPNVPVALVAMLTRGSLLSSSKEKQKREIQAEANKVLEPFASLLSEFHASDLLRRSLVLSASGAGVDLVKSGDHPQSWLMLVAPVYSMTQDRSAMVLDNLVAIYAPGESKTPSYHNTIRVVGETKTAPELTQFWSDQQGEALREESAQLLAISLDVALADATGKSEGSAFKTIRYVEGSEQHFERGRPLTEQCGRMLLPTLRGSLMSVMLKPDIDATPVHCESRTRDESRSG</sequence>
<proteinExistence type="predicted"/>
<feature type="signal peptide" evidence="1">
    <location>
        <begin position="1"/>
        <end position="30"/>
    </location>
</feature>
<evidence type="ECO:0000313" key="3">
    <source>
        <dbReference type="Proteomes" id="UP000291822"/>
    </source>
</evidence>
<organism evidence="2 3">
    <name type="scientific">Dyella soli</name>
    <dbReference type="NCBI Taxonomy" id="522319"/>
    <lineage>
        <taxon>Bacteria</taxon>
        <taxon>Pseudomonadati</taxon>
        <taxon>Pseudomonadota</taxon>
        <taxon>Gammaproteobacteria</taxon>
        <taxon>Lysobacterales</taxon>
        <taxon>Rhodanobacteraceae</taxon>
        <taxon>Dyella</taxon>
    </lineage>
</organism>
<dbReference type="EMBL" id="SJTG01000001">
    <property type="protein sequence ID" value="TCI12031.1"/>
    <property type="molecule type" value="Genomic_DNA"/>
</dbReference>
<accession>A0A4R0YU98</accession>
<keyword evidence="3" id="KW-1185">Reference proteome</keyword>
<dbReference type="AlphaFoldDB" id="A0A4R0YU98"/>
<keyword evidence="1" id="KW-0732">Signal</keyword>
<gene>
    <name evidence="2" type="ORF">EZM97_01300</name>
</gene>
<dbReference type="Proteomes" id="UP000291822">
    <property type="component" value="Unassembled WGS sequence"/>
</dbReference>
<name>A0A4R0YU98_9GAMM</name>
<protein>
    <submittedName>
        <fullName evidence="2">Uncharacterized protein</fullName>
    </submittedName>
</protein>
<evidence type="ECO:0000256" key="1">
    <source>
        <dbReference type="SAM" id="SignalP"/>
    </source>
</evidence>